<keyword evidence="3" id="KW-1185">Reference proteome</keyword>
<evidence type="ECO:0000313" key="3">
    <source>
        <dbReference type="Proteomes" id="UP001374535"/>
    </source>
</evidence>
<gene>
    <name evidence="2" type="ORF">V8G54_021895</name>
</gene>
<proteinExistence type="predicted"/>
<name>A0AAQ3NE81_VIGMU</name>
<dbReference type="Proteomes" id="UP001374535">
    <property type="component" value="Chromosome 6"/>
</dbReference>
<dbReference type="EMBL" id="CP144695">
    <property type="protein sequence ID" value="WVZ08549.1"/>
    <property type="molecule type" value="Genomic_DNA"/>
</dbReference>
<dbReference type="AlphaFoldDB" id="A0AAQ3NE81"/>
<feature type="region of interest" description="Disordered" evidence="1">
    <location>
        <begin position="62"/>
        <end position="101"/>
    </location>
</feature>
<evidence type="ECO:0000313" key="2">
    <source>
        <dbReference type="EMBL" id="WVZ08549.1"/>
    </source>
</evidence>
<reference evidence="2 3" key="1">
    <citation type="journal article" date="2023" name="Life. Sci Alliance">
        <title>Evolutionary insights into 3D genome organization and epigenetic landscape of Vigna mungo.</title>
        <authorList>
            <person name="Junaid A."/>
            <person name="Singh B."/>
            <person name="Bhatia S."/>
        </authorList>
    </citation>
    <scope>NUCLEOTIDE SEQUENCE [LARGE SCALE GENOMIC DNA]</scope>
    <source>
        <strain evidence="2">Urdbean</strain>
    </source>
</reference>
<organism evidence="2 3">
    <name type="scientific">Vigna mungo</name>
    <name type="common">Black gram</name>
    <name type="synonym">Phaseolus mungo</name>
    <dbReference type="NCBI Taxonomy" id="3915"/>
    <lineage>
        <taxon>Eukaryota</taxon>
        <taxon>Viridiplantae</taxon>
        <taxon>Streptophyta</taxon>
        <taxon>Embryophyta</taxon>
        <taxon>Tracheophyta</taxon>
        <taxon>Spermatophyta</taxon>
        <taxon>Magnoliopsida</taxon>
        <taxon>eudicotyledons</taxon>
        <taxon>Gunneridae</taxon>
        <taxon>Pentapetalae</taxon>
        <taxon>rosids</taxon>
        <taxon>fabids</taxon>
        <taxon>Fabales</taxon>
        <taxon>Fabaceae</taxon>
        <taxon>Papilionoideae</taxon>
        <taxon>50 kb inversion clade</taxon>
        <taxon>NPAAA clade</taxon>
        <taxon>indigoferoid/millettioid clade</taxon>
        <taxon>Phaseoleae</taxon>
        <taxon>Vigna</taxon>
    </lineage>
</organism>
<accession>A0AAQ3NE81</accession>
<protein>
    <submittedName>
        <fullName evidence="2">Uncharacterized protein</fullName>
    </submittedName>
</protein>
<sequence length="101" mass="11134">MTEEREHTLLVKNSLQQNHGSSFFFSHCDLLVSSCNFSLNHQTLTPRETCYTADRTSAPTLRPQLWEPWSASHTPCASGGSPWRSPAPPGTLPPDTEAPSP</sequence>
<evidence type="ECO:0000256" key="1">
    <source>
        <dbReference type="SAM" id="MobiDB-lite"/>
    </source>
</evidence>